<proteinExistence type="predicted"/>
<dbReference type="KEGG" id="vg:29126494"/>
<sequence length="193" mass="19277">MVLPAPRFRAQRKWKALGFVQASSDAKSNANATVTLTTGAGKLLIGVATNSTNGLSLQVDGATVAPAGSVTSTRIHLVYVVDVASGEHTINTVGGGSWRTLIVAEYIGVATVGPYTSEVSSSGTAAVTPAGAGSVAVAFIANSNAGTAASDDTIRAQQVGVSATYSLALVENTTPPLNLATSGAWSAGGLWLS</sequence>
<dbReference type="GeneID" id="29126494"/>
<protein>
    <recommendedName>
        <fullName evidence="3">Minor tail protein</fullName>
    </recommendedName>
</protein>
<keyword evidence="2" id="KW-1185">Reference proteome</keyword>
<reference evidence="2" key="1">
    <citation type="submission" date="2016-03" db="EMBL/GenBank/DDBJ databases">
        <authorList>
            <person name="Ploux O."/>
        </authorList>
    </citation>
    <scope>NUCLEOTIDE SEQUENCE [LARGE SCALE GENOMIC DNA]</scope>
</reference>
<dbReference type="Proteomes" id="UP000202604">
    <property type="component" value="Segment"/>
</dbReference>
<dbReference type="RefSeq" id="YP_009304360.1">
    <property type="nucleotide sequence ID" value="NC_031269.1"/>
</dbReference>
<organism evidence="1 2">
    <name type="scientific">Gordonia phage Yeezy</name>
    <dbReference type="NCBI Taxonomy" id="1821565"/>
    <lineage>
        <taxon>Viruses</taxon>
        <taxon>Duplodnaviria</taxon>
        <taxon>Heunggongvirae</taxon>
        <taxon>Uroviricota</taxon>
        <taxon>Caudoviricetes</taxon>
        <taxon>Nymbaxtervirinae</taxon>
        <taxon>Baxterfoxvirus</taxon>
        <taxon>Baxterfoxvirus yeezy</taxon>
        <taxon>Baxtervirus yeezy</taxon>
    </lineage>
</organism>
<evidence type="ECO:0000313" key="1">
    <source>
        <dbReference type="EMBL" id="AMS02776.1"/>
    </source>
</evidence>
<accession>A0A142K9J3</accession>
<name>A0A142K9J3_9CAUD</name>
<dbReference type="EMBL" id="KU963249">
    <property type="protein sequence ID" value="AMS02776.1"/>
    <property type="molecule type" value="Genomic_DNA"/>
</dbReference>
<dbReference type="OrthoDB" id="14314at10239"/>
<evidence type="ECO:0000313" key="2">
    <source>
        <dbReference type="Proteomes" id="UP000202604"/>
    </source>
</evidence>
<evidence type="ECO:0008006" key="3">
    <source>
        <dbReference type="Google" id="ProtNLM"/>
    </source>
</evidence>
<gene>
    <name evidence="1" type="primary">31</name>
    <name evidence="1" type="ORF">SEA_YEEZY_31</name>
</gene>